<dbReference type="NCBIfam" id="TIGR01509">
    <property type="entry name" value="HAD-SF-IA-v3"/>
    <property type="match status" value="1"/>
</dbReference>
<gene>
    <name evidence="1" type="ORF">mvi_19650</name>
</gene>
<dbReference type="AlphaFoldDB" id="A0A8H8WSF0"/>
<organism evidence="1 2">
    <name type="scientific">Methylobacterium indicum</name>
    <dbReference type="NCBI Taxonomy" id="1775910"/>
    <lineage>
        <taxon>Bacteria</taxon>
        <taxon>Pseudomonadati</taxon>
        <taxon>Pseudomonadota</taxon>
        <taxon>Alphaproteobacteria</taxon>
        <taxon>Hyphomicrobiales</taxon>
        <taxon>Methylobacteriaceae</taxon>
        <taxon>Methylobacterium</taxon>
    </lineage>
</organism>
<name>A0A8H8WSF0_9HYPH</name>
<dbReference type="SFLD" id="SFLDG01129">
    <property type="entry name" value="C1.5:_HAD__Beta-PGM__Phosphata"/>
    <property type="match status" value="1"/>
</dbReference>
<dbReference type="InterPro" id="IPR023214">
    <property type="entry name" value="HAD_sf"/>
</dbReference>
<dbReference type="SFLD" id="SFLDS00003">
    <property type="entry name" value="Haloacid_Dehalogenase"/>
    <property type="match status" value="1"/>
</dbReference>
<dbReference type="GO" id="GO:0008967">
    <property type="term" value="F:phosphoglycolate phosphatase activity"/>
    <property type="evidence" value="ECO:0007669"/>
    <property type="project" value="TreeGrafter"/>
</dbReference>
<dbReference type="InterPro" id="IPR006439">
    <property type="entry name" value="HAD-SF_hydro_IA"/>
</dbReference>
<dbReference type="PANTHER" id="PTHR43434:SF16">
    <property type="entry name" value="BLL8046 PROTEIN"/>
    <property type="match status" value="1"/>
</dbReference>
<dbReference type="PRINTS" id="PR00413">
    <property type="entry name" value="HADHALOGNASE"/>
</dbReference>
<dbReference type="SUPFAM" id="SSF56784">
    <property type="entry name" value="HAD-like"/>
    <property type="match status" value="1"/>
</dbReference>
<dbReference type="InterPro" id="IPR023198">
    <property type="entry name" value="PGP-like_dom2"/>
</dbReference>
<protein>
    <submittedName>
        <fullName evidence="1">Phosphoglycolate phosphatase</fullName>
    </submittedName>
</protein>
<dbReference type="InterPro" id="IPR036412">
    <property type="entry name" value="HAD-like_sf"/>
</dbReference>
<dbReference type="InterPro" id="IPR041492">
    <property type="entry name" value="HAD_2"/>
</dbReference>
<dbReference type="KEGG" id="mind:mvi_19650"/>
<proteinExistence type="predicted"/>
<sequence length="259" mass="27953">MAGAPEGQRPRSSAGELRRFAGLSCLAATDEGRFPVIRNLIFDIDGTLLDSVDLHAAAWAEAFRHFGIAVSPDEVRGQIGKGGDQLMPVFVPKERLERDRETIETFRSTLFTDEYLPKVRPFPGVRALFERLKAEGHVLALASSGKADEVERYQEIAGIRDLVDVATNSDEADRSKPHPDIFEAALGKLGHPAKGQAVVIGDSPYDAEAAVKAGLPVIGVLCGGFPEAQLGEAGCMAIYRDPQDLLDGYDSSILRRGLP</sequence>
<dbReference type="GO" id="GO:0006281">
    <property type="term" value="P:DNA repair"/>
    <property type="evidence" value="ECO:0007669"/>
    <property type="project" value="TreeGrafter"/>
</dbReference>
<evidence type="ECO:0000313" key="1">
    <source>
        <dbReference type="EMBL" id="BCM83504.1"/>
    </source>
</evidence>
<dbReference type="SFLD" id="SFLDG01135">
    <property type="entry name" value="C1.5.6:_HAD__Beta-PGM__Phospha"/>
    <property type="match status" value="1"/>
</dbReference>
<dbReference type="Proteomes" id="UP000663508">
    <property type="component" value="Chromosome"/>
</dbReference>
<reference evidence="1" key="1">
    <citation type="submission" date="2020-11" db="EMBL/GenBank/DDBJ databases">
        <title>Complete genome sequence of a novel pathogenic Methylobacterium strain isolated from rice in Vietnam.</title>
        <authorList>
            <person name="Lai K."/>
            <person name="Okazaki S."/>
            <person name="Higashi K."/>
            <person name="Mori H."/>
            <person name="Toyoda A."/>
            <person name="Kurokawa K."/>
        </authorList>
    </citation>
    <scope>NUCLEOTIDE SEQUENCE</scope>
    <source>
        <strain evidence="1">VL1</strain>
    </source>
</reference>
<dbReference type="Pfam" id="PF13419">
    <property type="entry name" value="HAD_2"/>
    <property type="match status" value="1"/>
</dbReference>
<dbReference type="PANTHER" id="PTHR43434">
    <property type="entry name" value="PHOSPHOGLYCOLATE PHOSPHATASE"/>
    <property type="match status" value="1"/>
</dbReference>
<evidence type="ECO:0000313" key="2">
    <source>
        <dbReference type="Proteomes" id="UP000663508"/>
    </source>
</evidence>
<dbReference type="EMBL" id="AP024145">
    <property type="protein sequence ID" value="BCM83504.1"/>
    <property type="molecule type" value="Genomic_DNA"/>
</dbReference>
<dbReference type="InterPro" id="IPR050155">
    <property type="entry name" value="HAD-like_hydrolase_sf"/>
</dbReference>
<accession>A0A8H8WSF0</accession>
<dbReference type="GO" id="GO:0005829">
    <property type="term" value="C:cytosol"/>
    <property type="evidence" value="ECO:0007669"/>
    <property type="project" value="TreeGrafter"/>
</dbReference>
<dbReference type="Gene3D" id="1.10.150.240">
    <property type="entry name" value="Putative phosphatase, domain 2"/>
    <property type="match status" value="1"/>
</dbReference>
<dbReference type="Gene3D" id="3.40.50.1000">
    <property type="entry name" value="HAD superfamily/HAD-like"/>
    <property type="match status" value="1"/>
</dbReference>